<dbReference type="AlphaFoldDB" id="A0A1B9E7R1"/>
<dbReference type="EMBL" id="LVEP01000013">
    <property type="protein sequence ID" value="OCB77973.1"/>
    <property type="molecule type" value="Genomic_DNA"/>
</dbReference>
<sequence>MIINLTSQNQSSIKRRTAKDTECQIDLRKELPLIFNAFKNASSNFEKEVSQTPIEARGRGFEASLLNSKMIHSIQTTFPNNWKYGKYKRFILRVNKYSILFKKLDNKNMPMNISTNFSSAISNQFTMSLFDEGTTSIDPILFFGYKKDRLGNIVEPKLIYIDDNTLQWTITEDNISLFTDNKFVANEIIEKTKPKIKSLSPLKKTSNQ</sequence>
<dbReference type="STRING" id="1763534.GCA_001831475_02672"/>
<protein>
    <submittedName>
        <fullName evidence="1">Uncharacterized protein</fullName>
    </submittedName>
</protein>
<dbReference type="OrthoDB" id="1050449at2"/>
<dbReference type="Proteomes" id="UP000093510">
    <property type="component" value="Unassembled WGS sequence"/>
</dbReference>
<comment type="caution">
    <text evidence="1">The sequence shown here is derived from an EMBL/GenBank/DDBJ whole genome shotgun (WGS) entry which is preliminary data.</text>
</comment>
<accession>A0A1B9E7R1</accession>
<dbReference type="RefSeq" id="WP_066332381.1">
    <property type="nucleotide sequence ID" value="NZ_CP017688.1"/>
</dbReference>
<name>A0A1B9E7R1_9FLAO</name>
<organism evidence="1 2">
    <name type="scientific">Flavobacterium crassostreae</name>
    <dbReference type="NCBI Taxonomy" id="1763534"/>
    <lineage>
        <taxon>Bacteria</taxon>
        <taxon>Pseudomonadati</taxon>
        <taxon>Bacteroidota</taxon>
        <taxon>Flavobacteriia</taxon>
        <taxon>Flavobacteriales</taxon>
        <taxon>Flavobacteriaceae</taxon>
        <taxon>Flavobacterium</taxon>
    </lineage>
</organism>
<evidence type="ECO:0000313" key="2">
    <source>
        <dbReference type="Proteomes" id="UP000093510"/>
    </source>
</evidence>
<keyword evidence="2" id="KW-1185">Reference proteome</keyword>
<proteinExistence type="predicted"/>
<reference evidence="1 2" key="1">
    <citation type="submission" date="2016-03" db="EMBL/GenBank/DDBJ databases">
        <authorList>
            <person name="Ploux O."/>
        </authorList>
    </citation>
    <scope>NUCLEOTIDE SEQUENCE [LARGE SCALE GENOMIC DNA]</scope>
    <source>
        <strain evidence="1 2">LPB0076</strain>
    </source>
</reference>
<gene>
    <name evidence="1" type="ORF">LPBF_03225</name>
</gene>
<evidence type="ECO:0000313" key="1">
    <source>
        <dbReference type="EMBL" id="OCB77973.1"/>
    </source>
</evidence>